<sequence>GLFNGLDLSGQQVALPGTPYPAEVWFDAPQPYTPVSPDPFTSALLVAASGAMTAGSSLPLISLATAGLSFTALVDSGATHDFISESLVQRLRLPVRSCPWSSVSLADGGKQAILGQVSLR</sequence>
<dbReference type="OrthoDB" id="339325at2759"/>
<dbReference type="CDD" id="cd00303">
    <property type="entry name" value="retropepsin_like"/>
    <property type="match status" value="1"/>
</dbReference>
<reference evidence="1" key="1">
    <citation type="journal article" date="2021" name="Proc. Natl. Acad. Sci. U.S.A.">
        <title>Three genomes in the algal genus Volvox reveal the fate of a haploid sex-determining region after a transition to homothallism.</title>
        <authorList>
            <person name="Yamamoto K."/>
            <person name="Hamaji T."/>
            <person name="Kawai-Toyooka H."/>
            <person name="Matsuzaki R."/>
            <person name="Takahashi F."/>
            <person name="Nishimura Y."/>
            <person name="Kawachi M."/>
            <person name="Noguchi H."/>
            <person name="Minakuchi Y."/>
            <person name="Umen J.G."/>
            <person name="Toyoda A."/>
            <person name="Nozaki H."/>
        </authorList>
    </citation>
    <scope>NUCLEOTIDE SEQUENCE</scope>
    <source>
        <strain evidence="1">NIES-3786</strain>
    </source>
</reference>
<feature type="non-terminal residue" evidence="1">
    <location>
        <position position="120"/>
    </location>
</feature>
<name>A0A8J4BXD4_9CHLO</name>
<gene>
    <name evidence="1" type="ORF">Vretifemale_1487</name>
</gene>
<dbReference type="EMBL" id="BNCP01000002">
    <property type="protein sequence ID" value="GIL71067.1"/>
    <property type="molecule type" value="Genomic_DNA"/>
</dbReference>
<dbReference type="Gene3D" id="2.40.70.10">
    <property type="entry name" value="Acid Proteases"/>
    <property type="match status" value="1"/>
</dbReference>
<proteinExistence type="predicted"/>
<evidence type="ECO:0000313" key="1">
    <source>
        <dbReference type="EMBL" id="GIL71067.1"/>
    </source>
</evidence>
<keyword evidence="2" id="KW-1185">Reference proteome</keyword>
<protein>
    <submittedName>
        <fullName evidence="1">Uncharacterized protein</fullName>
    </submittedName>
</protein>
<dbReference type="Pfam" id="PF13650">
    <property type="entry name" value="Asp_protease_2"/>
    <property type="match status" value="1"/>
</dbReference>
<dbReference type="SUPFAM" id="SSF50630">
    <property type="entry name" value="Acid proteases"/>
    <property type="match status" value="1"/>
</dbReference>
<accession>A0A8J4BXD4</accession>
<dbReference type="InterPro" id="IPR021109">
    <property type="entry name" value="Peptidase_aspartic_dom_sf"/>
</dbReference>
<feature type="non-terminal residue" evidence="1">
    <location>
        <position position="1"/>
    </location>
</feature>
<organism evidence="1 2">
    <name type="scientific">Volvox reticuliferus</name>
    <dbReference type="NCBI Taxonomy" id="1737510"/>
    <lineage>
        <taxon>Eukaryota</taxon>
        <taxon>Viridiplantae</taxon>
        <taxon>Chlorophyta</taxon>
        <taxon>core chlorophytes</taxon>
        <taxon>Chlorophyceae</taxon>
        <taxon>CS clade</taxon>
        <taxon>Chlamydomonadales</taxon>
        <taxon>Volvocaceae</taxon>
        <taxon>Volvox</taxon>
    </lineage>
</organism>
<dbReference type="Proteomes" id="UP000747110">
    <property type="component" value="Unassembled WGS sequence"/>
</dbReference>
<dbReference type="AlphaFoldDB" id="A0A8J4BXD4"/>
<comment type="caution">
    <text evidence="1">The sequence shown here is derived from an EMBL/GenBank/DDBJ whole genome shotgun (WGS) entry which is preliminary data.</text>
</comment>
<evidence type="ECO:0000313" key="2">
    <source>
        <dbReference type="Proteomes" id="UP000747110"/>
    </source>
</evidence>